<protein>
    <submittedName>
        <fullName evidence="1">Uncharacterized protein</fullName>
    </submittedName>
</protein>
<evidence type="ECO:0000313" key="1">
    <source>
        <dbReference type="EMBL" id="BAU92503.1"/>
    </source>
</evidence>
<accession>A0A160PJ37</accession>
<dbReference type="AlphaFoldDB" id="A0A160PJ37"/>
<reference evidence="1 2" key="1">
    <citation type="journal article" date="2016" name="Genome Announc.">
        <title>Complete Genome Sequence of Methylobacterium populi P-1M, Isolated from Pink-Pigmented Household Biofilm.</title>
        <authorList>
            <person name="Morohoshi T."/>
            <person name="Ikeda T."/>
        </authorList>
    </citation>
    <scope>NUCLEOTIDE SEQUENCE [LARGE SCALE GENOMIC DNA]</scope>
    <source>
        <strain evidence="1 2">P-1M</strain>
    </source>
</reference>
<sequence>MACKNADEARSRAQRHCEGKTNVGAAAFLLHGDEHLGDTDPPEAIAIFGHVPPEVDESLPF</sequence>
<dbReference type="EMBL" id="AP014809">
    <property type="protein sequence ID" value="BAU92503.1"/>
    <property type="molecule type" value="Genomic_DNA"/>
</dbReference>
<dbReference type="Proteomes" id="UP000218288">
    <property type="component" value="Chromosome"/>
</dbReference>
<gene>
    <name evidence="1" type="ORF">MPPM_3898</name>
</gene>
<evidence type="ECO:0000313" key="2">
    <source>
        <dbReference type="Proteomes" id="UP000218288"/>
    </source>
</evidence>
<name>A0A160PJ37_9HYPH</name>
<proteinExistence type="predicted"/>
<organism evidence="1 2">
    <name type="scientific">Methylorubrum populi</name>
    <dbReference type="NCBI Taxonomy" id="223967"/>
    <lineage>
        <taxon>Bacteria</taxon>
        <taxon>Pseudomonadati</taxon>
        <taxon>Pseudomonadota</taxon>
        <taxon>Alphaproteobacteria</taxon>
        <taxon>Hyphomicrobiales</taxon>
        <taxon>Methylobacteriaceae</taxon>
        <taxon>Methylorubrum</taxon>
    </lineage>
</organism>